<dbReference type="PANTHER" id="PTHR43975">
    <property type="entry name" value="ZGC:101858"/>
    <property type="match status" value="1"/>
</dbReference>
<sequence length="262" mass="26624">MTLDGQTFVVTGAASGIGAATAALLRDAGAEVIGVDRNTAADFPGAFVQADLSTAEGVAAAAGQIPEGITGLLNIAGVPGTAPWRLVLSVNVFGVRDLTRALLPKLVQGGVVVNLASNVASGWAERREQIMAFTAAENREAALDLAGADPEVTGNSYRFSKECVRWLTLEAAASALGTVRVVSVSPGPVQTPILEDFKTDHGRDKVEGAVALLGRAGQPADIARTIGFLVGPEAAWINGTDVCVDGGLSAHRAVAASLSVTA</sequence>
<organism evidence="1 2">
    <name type="scientific">Kocuria rosea subsp. polaris</name>
    <dbReference type="NCBI Taxonomy" id="136273"/>
    <lineage>
        <taxon>Bacteria</taxon>
        <taxon>Bacillati</taxon>
        <taxon>Actinomycetota</taxon>
        <taxon>Actinomycetes</taxon>
        <taxon>Micrococcales</taxon>
        <taxon>Micrococcaceae</taxon>
        <taxon>Kocuria</taxon>
    </lineage>
</organism>
<comment type="caution">
    <text evidence="1">The sequence shown here is derived from an EMBL/GenBank/DDBJ whole genome shotgun (WGS) entry which is preliminary data.</text>
</comment>
<dbReference type="Gene3D" id="3.40.50.720">
    <property type="entry name" value="NAD(P)-binding Rossmann-like Domain"/>
    <property type="match status" value="1"/>
</dbReference>
<accession>A0A0W8INW1</accession>
<dbReference type="Proteomes" id="UP000053512">
    <property type="component" value="Unassembled WGS sequence"/>
</dbReference>
<evidence type="ECO:0000313" key="2">
    <source>
        <dbReference type="Proteomes" id="UP000053512"/>
    </source>
</evidence>
<dbReference type="PANTHER" id="PTHR43975:SF2">
    <property type="entry name" value="EG:BACR7A4.14 PROTEIN-RELATED"/>
    <property type="match status" value="1"/>
</dbReference>
<dbReference type="OrthoDB" id="9809287at2"/>
<dbReference type="InterPro" id="IPR036291">
    <property type="entry name" value="NAD(P)-bd_dom_sf"/>
</dbReference>
<dbReference type="AlphaFoldDB" id="A0A0W8INW1"/>
<evidence type="ECO:0000313" key="1">
    <source>
        <dbReference type="EMBL" id="KUG61435.1"/>
    </source>
</evidence>
<dbReference type="InterPro" id="IPR002347">
    <property type="entry name" value="SDR_fam"/>
</dbReference>
<dbReference type="Pfam" id="PF00106">
    <property type="entry name" value="adh_short"/>
    <property type="match status" value="1"/>
</dbReference>
<dbReference type="Pfam" id="PF13561">
    <property type="entry name" value="adh_short_C2"/>
    <property type="match status" value="1"/>
</dbReference>
<dbReference type="PRINTS" id="PR00081">
    <property type="entry name" value="GDHRDH"/>
</dbReference>
<dbReference type="SUPFAM" id="SSF51735">
    <property type="entry name" value="NAD(P)-binding Rossmann-fold domains"/>
    <property type="match status" value="1"/>
</dbReference>
<protein>
    <submittedName>
        <fullName evidence="1">Short-chain dehydrogenase</fullName>
    </submittedName>
</protein>
<reference evidence="2" key="1">
    <citation type="submission" date="2015-12" db="EMBL/GenBank/DDBJ databases">
        <authorList>
            <person name="Nair G.R."/>
            <person name="Kaur G."/>
            <person name="Mayilraj S."/>
        </authorList>
    </citation>
    <scope>NUCLEOTIDE SEQUENCE [LARGE SCALE GENOMIC DNA]</scope>
    <source>
        <strain evidence="2">CD08_4</strain>
    </source>
</reference>
<proteinExistence type="predicted"/>
<dbReference type="EMBL" id="LQBK01000004">
    <property type="protein sequence ID" value="KUG61435.1"/>
    <property type="molecule type" value="Genomic_DNA"/>
</dbReference>
<dbReference type="NCBIfam" id="NF009092">
    <property type="entry name" value="PRK12428.1"/>
    <property type="match status" value="1"/>
</dbReference>
<gene>
    <name evidence="1" type="ORF">AVL61_00435</name>
</gene>
<name>A0A0W8INW1_KOCRO</name>
<dbReference type="RefSeq" id="WP_058872851.1">
    <property type="nucleotide sequence ID" value="NZ_LQBK01000004.1"/>
</dbReference>